<dbReference type="AlphaFoldDB" id="A0AAP0P304"/>
<dbReference type="Proteomes" id="UP001419268">
    <property type="component" value="Unassembled WGS sequence"/>
</dbReference>
<keyword evidence="2" id="KW-1185">Reference proteome</keyword>
<evidence type="ECO:0000313" key="1">
    <source>
        <dbReference type="EMBL" id="KAK9125591.1"/>
    </source>
</evidence>
<name>A0AAP0P304_9MAGN</name>
<dbReference type="EMBL" id="JBBNAG010000006">
    <property type="protein sequence ID" value="KAK9125591.1"/>
    <property type="molecule type" value="Genomic_DNA"/>
</dbReference>
<sequence length="65" mass="7476">MWTDEILSICHPEPQPLMESKKSATKPQTLICRLSPIWIIVVKSKLLKHHILHITLLKPPIKSSQ</sequence>
<accession>A0AAP0P304</accession>
<protein>
    <submittedName>
        <fullName evidence="1">Uncharacterized protein</fullName>
    </submittedName>
</protein>
<evidence type="ECO:0000313" key="2">
    <source>
        <dbReference type="Proteomes" id="UP001419268"/>
    </source>
</evidence>
<gene>
    <name evidence="1" type="ORF">Scep_014437</name>
</gene>
<proteinExistence type="predicted"/>
<organism evidence="1 2">
    <name type="scientific">Stephania cephalantha</name>
    <dbReference type="NCBI Taxonomy" id="152367"/>
    <lineage>
        <taxon>Eukaryota</taxon>
        <taxon>Viridiplantae</taxon>
        <taxon>Streptophyta</taxon>
        <taxon>Embryophyta</taxon>
        <taxon>Tracheophyta</taxon>
        <taxon>Spermatophyta</taxon>
        <taxon>Magnoliopsida</taxon>
        <taxon>Ranunculales</taxon>
        <taxon>Menispermaceae</taxon>
        <taxon>Menispermoideae</taxon>
        <taxon>Cissampelideae</taxon>
        <taxon>Stephania</taxon>
    </lineage>
</organism>
<reference evidence="1 2" key="1">
    <citation type="submission" date="2024-01" db="EMBL/GenBank/DDBJ databases">
        <title>Genome assemblies of Stephania.</title>
        <authorList>
            <person name="Yang L."/>
        </authorList>
    </citation>
    <scope>NUCLEOTIDE SEQUENCE [LARGE SCALE GENOMIC DNA]</scope>
    <source>
        <strain evidence="1">JXDWG</strain>
        <tissue evidence="1">Leaf</tissue>
    </source>
</reference>
<comment type="caution">
    <text evidence="1">The sequence shown here is derived from an EMBL/GenBank/DDBJ whole genome shotgun (WGS) entry which is preliminary data.</text>
</comment>